<reference evidence="2" key="1">
    <citation type="submission" date="2020-10" db="EMBL/GenBank/DDBJ databases">
        <authorList>
            <person name="Gilroy R."/>
        </authorList>
    </citation>
    <scope>NUCLEOTIDE SEQUENCE</scope>
    <source>
        <strain evidence="2">ChiGjej1B1-19959</strain>
    </source>
</reference>
<keyword evidence="1" id="KW-0472">Membrane</keyword>
<dbReference type="Pfam" id="PF06686">
    <property type="entry name" value="SpoIIIAC"/>
    <property type="match status" value="1"/>
</dbReference>
<protein>
    <submittedName>
        <fullName evidence="2">Stage III sporulation protein AC</fullName>
    </submittedName>
</protein>
<organism evidence="2 3">
    <name type="scientific">Candidatus Fimenecus excrementigallinarum</name>
    <dbReference type="NCBI Taxonomy" id="2840816"/>
    <lineage>
        <taxon>Bacteria</taxon>
        <taxon>Bacillati</taxon>
        <taxon>Bacillota</taxon>
        <taxon>Clostridia</taxon>
        <taxon>Candidatus Fimenecus</taxon>
    </lineage>
</organism>
<reference evidence="2" key="2">
    <citation type="journal article" date="2021" name="PeerJ">
        <title>Extensive microbial diversity within the chicken gut microbiome revealed by metagenomics and culture.</title>
        <authorList>
            <person name="Gilroy R."/>
            <person name="Ravi A."/>
            <person name="Getino M."/>
            <person name="Pursley I."/>
            <person name="Horton D.L."/>
            <person name="Alikhan N.F."/>
            <person name="Baker D."/>
            <person name="Gharbi K."/>
            <person name="Hall N."/>
            <person name="Watson M."/>
            <person name="Adriaenssens E.M."/>
            <person name="Foster-Nyarko E."/>
            <person name="Jarju S."/>
            <person name="Secka A."/>
            <person name="Antonio M."/>
            <person name="Oren A."/>
            <person name="Chaudhuri R.R."/>
            <person name="La Ragione R."/>
            <person name="Hildebrand F."/>
            <person name="Pallen M.J."/>
        </authorList>
    </citation>
    <scope>NUCLEOTIDE SEQUENCE</scope>
    <source>
        <strain evidence="2">ChiGjej1B1-19959</strain>
    </source>
</reference>
<dbReference type="NCBIfam" id="TIGR02848">
    <property type="entry name" value="spore_III_AC"/>
    <property type="match status" value="1"/>
</dbReference>
<comment type="caution">
    <text evidence="2">The sequence shown here is derived from an EMBL/GenBank/DDBJ whole genome shotgun (WGS) entry which is preliminary data.</text>
</comment>
<gene>
    <name evidence="2" type="primary">spoIIIAC</name>
    <name evidence="2" type="ORF">IAC53_07855</name>
</gene>
<accession>A0A9D1IGY9</accession>
<name>A0A9D1IGY9_9FIRM</name>
<sequence>MEIELLLKIAAIGIIVALLNTVLSRSGREEYAMLTVLAGILLIVVMLLPQIGTLTQTFRSAFDF</sequence>
<feature type="transmembrane region" description="Helical" evidence="1">
    <location>
        <begin position="31"/>
        <end position="51"/>
    </location>
</feature>
<dbReference type="Proteomes" id="UP000824071">
    <property type="component" value="Unassembled WGS sequence"/>
</dbReference>
<feature type="transmembrane region" description="Helical" evidence="1">
    <location>
        <begin position="6"/>
        <end position="24"/>
    </location>
</feature>
<dbReference type="InterPro" id="IPR025664">
    <property type="entry name" value="Spore_III_AC/AD"/>
</dbReference>
<evidence type="ECO:0000313" key="3">
    <source>
        <dbReference type="Proteomes" id="UP000824071"/>
    </source>
</evidence>
<dbReference type="EMBL" id="DVMW01000043">
    <property type="protein sequence ID" value="HIU36501.1"/>
    <property type="molecule type" value="Genomic_DNA"/>
</dbReference>
<evidence type="ECO:0000256" key="1">
    <source>
        <dbReference type="SAM" id="Phobius"/>
    </source>
</evidence>
<dbReference type="InterPro" id="IPR009570">
    <property type="entry name" value="Spore_III_AC"/>
</dbReference>
<keyword evidence="1" id="KW-1133">Transmembrane helix</keyword>
<keyword evidence="1" id="KW-0812">Transmembrane</keyword>
<dbReference type="AlphaFoldDB" id="A0A9D1IGY9"/>
<proteinExistence type="predicted"/>
<evidence type="ECO:0000313" key="2">
    <source>
        <dbReference type="EMBL" id="HIU36501.1"/>
    </source>
</evidence>